<dbReference type="AlphaFoldDB" id="A0AAU0EZJ6"/>
<name>A0AAU0EZJ6_9FLAO</name>
<reference evidence="1" key="1">
    <citation type="submission" date="2023-10" db="EMBL/GenBank/DDBJ databases">
        <title>Characterization and whole genome sequencing of a novel strain of Bergeyella porcorum QD2021 isolated from pig.</title>
        <authorList>
            <person name="Liu G."/>
            <person name="Chen C."/>
            <person name="Han X."/>
        </authorList>
    </citation>
    <scope>NUCLEOTIDE SEQUENCE</scope>
    <source>
        <strain evidence="1">QD2021</strain>
    </source>
</reference>
<sequence>MIASLSAFSQVKKATTTVKQNFVDYSEYITDFKSRSYVKNHLLKFPTGKEFDKNTIPEEEPAVEYHEDAGMYRYVYKTDNANFIVYVKNGLTISKNIILYNINDFMYLINYFDLYNKEFVSGKGFKINDAEYLMVSKSRHYDYDSFKFSIHGLEFFNVVDLLNSKENGQK</sequence>
<protein>
    <submittedName>
        <fullName evidence="1">Uncharacterized protein</fullName>
    </submittedName>
</protein>
<proteinExistence type="predicted"/>
<keyword evidence="2" id="KW-1185">Reference proteome</keyword>
<evidence type="ECO:0000313" key="2">
    <source>
        <dbReference type="Proteomes" id="UP001432059"/>
    </source>
</evidence>
<dbReference type="Proteomes" id="UP001432059">
    <property type="component" value="Chromosome"/>
</dbReference>
<gene>
    <name evidence="1" type="ORF">BPO_0034</name>
</gene>
<evidence type="ECO:0000313" key="1">
    <source>
        <dbReference type="EMBL" id="WOC50681.1"/>
    </source>
</evidence>
<dbReference type="EMBL" id="CP136426">
    <property type="protein sequence ID" value="WOC50681.1"/>
    <property type="molecule type" value="Genomic_DNA"/>
</dbReference>
<dbReference type="KEGG" id="bpor:BPO_0034"/>
<accession>A0AAU0EZJ6</accession>
<organism evidence="1 2">
    <name type="scientific">Bergeyella porcorum</name>
    <dbReference type="NCBI Taxonomy" id="1735111"/>
    <lineage>
        <taxon>Bacteria</taxon>
        <taxon>Pseudomonadati</taxon>
        <taxon>Bacteroidota</taxon>
        <taxon>Flavobacteriia</taxon>
        <taxon>Flavobacteriales</taxon>
        <taxon>Weeksellaceae</taxon>
        <taxon>Bergeyella</taxon>
    </lineage>
</organism>